<keyword evidence="1" id="KW-0677">Repeat</keyword>
<feature type="repeat" description="TPR" evidence="3">
    <location>
        <begin position="64"/>
        <end position="97"/>
    </location>
</feature>
<dbReference type="PANTHER" id="PTHR44943">
    <property type="entry name" value="CELLULOSE SYNTHASE OPERON PROTEIN C"/>
    <property type="match status" value="1"/>
</dbReference>
<proteinExistence type="predicted"/>
<dbReference type="Proteomes" id="UP000680656">
    <property type="component" value="Chromosome"/>
</dbReference>
<dbReference type="KEGG" id="mrtj:KHC33_06245"/>
<dbReference type="Pfam" id="PF07719">
    <property type="entry name" value="TPR_2"/>
    <property type="match status" value="1"/>
</dbReference>
<accession>A0A8E7B404</accession>
<dbReference type="PROSITE" id="PS51257">
    <property type="entry name" value="PROKAR_LIPOPROTEIN"/>
    <property type="match status" value="1"/>
</dbReference>
<dbReference type="Gene3D" id="1.25.40.10">
    <property type="entry name" value="Tetratricopeptide repeat domain"/>
    <property type="match status" value="2"/>
</dbReference>
<organism evidence="4 5">
    <name type="scientific">Methanospirillum purgamenti</name>
    <dbReference type="NCBI Taxonomy" id="2834276"/>
    <lineage>
        <taxon>Archaea</taxon>
        <taxon>Methanobacteriati</taxon>
        <taxon>Methanobacteriota</taxon>
        <taxon>Stenosarchaea group</taxon>
        <taxon>Methanomicrobia</taxon>
        <taxon>Methanomicrobiales</taxon>
        <taxon>Methanospirillaceae</taxon>
        <taxon>Methanospirillum</taxon>
    </lineage>
</organism>
<dbReference type="PROSITE" id="PS50293">
    <property type="entry name" value="TPR_REGION"/>
    <property type="match status" value="1"/>
</dbReference>
<dbReference type="PANTHER" id="PTHR44943:SF8">
    <property type="entry name" value="TPR REPEAT-CONTAINING PROTEIN MJ0263"/>
    <property type="match status" value="1"/>
</dbReference>
<keyword evidence="5" id="KW-1185">Reference proteome</keyword>
<evidence type="ECO:0000313" key="5">
    <source>
        <dbReference type="Proteomes" id="UP000680656"/>
    </source>
</evidence>
<dbReference type="AlphaFoldDB" id="A0A8E7B404"/>
<dbReference type="InterPro" id="IPR013105">
    <property type="entry name" value="TPR_2"/>
</dbReference>
<dbReference type="InterPro" id="IPR051685">
    <property type="entry name" value="Ycf3/AcsC/BcsC/TPR_MFPF"/>
</dbReference>
<protein>
    <submittedName>
        <fullName evidence="4">Tetratricopeptide repeat protein</fullName>
    </submittedName>
</protein>
<dbReference type="EMBL" id="CP075546">
    <property type="protein sequence ID" value="QVV90092.1"/>
    <property type="molecule type" value="Genomic_DNA"/>
</dbReference>
<dbReference type="InterPro" id="IPR011990">
    <property type="entry name" value="TPR-like_helical_dom_sf"/>
</dbReference>
<dbReference type="SUPFAM" id="SSF48452">
    <property type="entry name" value="TPR-like"/>
    <property type="match status" value="1"/>
</dbReference>
<keyword evidence="2 3" id="KW-0802">TPR repeat</keyword>
<dbReference type="SMART" id="SM00028">
    <property type="entry name" value="TPR"/>
    <property type="match status" value="6"/>
</dbReference>
<sequence>MKFGSTVLISLSVLMLILLCGCLGSEGWSAQDWIEQGNRFAKDGLYIEAVDAYSNSIRLDPVNPKVWTWRGIALQHLGRRQEAMNDFDEAIRLNPDESGAWQGKASSYIEDGQYKLAIKAAERSLELAGPDDKKENSYLLLGFAYNRLENYEDALLKFDKAIEIDPKRIDLWQHKAYTLTKLGRFMEVLKCYEVMTGIDPENPEIWNKKGEIHLVLGQINEANEAFTYAKSLIERN</sequence>
<dbReference type="RefSeq" id="WP_214420866.1">
    <property type="nucleotide sequence ID" value="NZ_CP075546.1"/>
</dbReference>
<gene>
    <name evidence="4" type="ORF">KHC33_06245</name>
</gene>
<dbReference type="PROSITE" id="PS50005">
    <property type="entry name" value="TPR"/>
    <property type="match status" value="3"/>
</dbReference>
<feature type="repeat" description="TPR" evidence="3">
    <location>
        <begin position="30"/>
        <end position="63"/>
    </location>
</feature>
<dbReference type="GeneID" id="65096767"/>
<evidence type="ECO:0000313" key="4">
    <source>
        <dbReference type="EMBL" id="QVV90092.1"/>
    </source>
</evidence>
<reference evidence="4 5" key="1">
    <citation type="submission" date="2021-05" db="EMBL/GenBank/DDBJ databases">
        <title>A novel Methanospirillum isolate from a pyrite-forming mixed culture.</title>
        <authorList>
            <person name="Bunk B."/>
            <person name="Sproer C."/>
            <person name="Spring S."/>
            <person name="Pester M."/>
        </authorList>
    </citation>
    <scope>NUCLEOTIDE SEQUENCE [LARGE SCALE GENOMIC DNA]</scope>
    <source>
        <strain evidence="4 5">J.3.6.1-F.2.7.3</strain>
    </source>
</reference>
<dbReference type="InterPro" id="IPR019734">
    <property type="entry name" value="TPR_rpt"/>
</dbReference>
<dbReference type="Pfam" id="PF13424">
    <property type="entry name" value="TPR_12"/>
    <property type="match status" value="1"/>
</dbReference>
<name>A0A8E7B404_9EURY</name>
<evidence type="ECO:0000256" key="3">
    <source>
        <dbReference type="PROSITE-ProRule" id="PRU00339"/>
    </source>
</evidence>
<evidence type="ECO:0000256" key="2">
    <source>
        <dbReference type="ARBA" id="ARBA00022803"/>
    </source>
</evidence>
<feature type="repeat" description="TPR" evidence="3">
    <location>
        <begin position="135"/>
        <end position="168"/>
    </location>
</feature>
<evidence type="ECO:0000256" key="1">
    <source>
        <dbReference type="ARBA" id="ARBA00022737"/>
    </source>
</evidence>